<comment type="similarity">
    <text evidence="1">Belongs to the 'GDSL' lipolytic enzyme family.</text>
</comment>
<dbReference type="AlphaFoldDB" id="A0AA38FS75"/>
<sequence>PAVLFFGDSYGDPGNNDFLSTLIRSNFLPYGKNFPGQKPTGRFSDGKIMPDYIVAGLGIKELLPAYLDKNITHQGLLTGVSFSSAGTGLDNLTATTLAVIPVWQQIENFRKYRSRITALAGQENATALFNRSLLFISIGTNDFIANYFRQLGRQSQFNVTQFQDFLVQIYSTYIEDLYRLDVRRIAIINVPPLGCLPLERTLSLLQTGNCAKDKNEAAAGFNSKVASMMKGLTFKLPGLRSVTLDYYSLVMDLVTSPQKY</sequence>
<protein>
    <recommendedName>
        <fullName evidence="4">GDSL esterase/lipase</fullName>
    </recommendedName>
</protein>
<gene>
    <name evidence="2" type="ORF">KI387_037205</name>
</gene>
<evidence type="ECO:0008006" key="4">
    <source>
        <dbReference type="Google" id="ProtNLM"/>
    </source>
</evidence>
<proteinExistence type="inferred from homology"/>
<dbReference type="EMBL" id="JAHRHJ020000007">
    <property type="protein sequence ID" value="KAH9309294.1"/>
    <property type="molecule type" value="Genomic_DNA"/>
</dbReference>
<name>A0AA38FS75_TAXCH</name>
<dbReference type="Gene3D" id="3.40.50.1110">
    <property type="entry name" value="SGNH hydrolase"/>
    <property type="match status" value="1"/>
</dbReference>
<evidence type="ECO:0000256" key="1">
    <source>
        <dbReference type="ARBA" id="ARBA00008668"/>
    </source>
</evidence>
<dbReference type="GO" id="GO:0016788">
    <property type="term" value="F:hydrolase activity, acting on ester bonds"/>
    <property type="evidence" value="ECO:0007669"/>
    <property type="project" value="InterPro"/>
</dbReference>
<comment type="caution">
    <text evidence="2">The sequence shown here is derived from an EMBL/GenBank/DDBJ whole genome shotgun (WGS) entry which is preliminary data.</text>
</comment>
<organism evidence="2 3">
    <name type="scientific">Taxus chinensis</name>
    <name type="common">Chinese yew</name>
    <name type="synonym">Taxus wallichiana var. chinensis</name>
    <dbReference type="NCBI Taxonomy" id="29808"/>
    <lineage>
        <taxon>Eukaryota</taxon>
        <taxon>Viridiplantae</taxon>
        <taxon>Streptophyta</taxon>
        <taxon>Embryophyta</taxon>
        <taxon>Tracheophyta</taxon>
        <taxon>Spermatophyta</taxon>
        <taxon>Pinopsida</taxon>
        <taxon>Pinidae</taxon>
        <taxon>Conifers II</taxon>
        <taxon>Cupressales</taxon>
        <taxon>Taxaceae</taxon>
        <taxon>Taxus</taxon>
    </lineage>
</organism>
<dbReference type="InterPro" id="IPR050592">
    <property type="entry name" value="GDSL_lipolytic_enzyme"/>
</dbReference>
<dbReference type="Pfam" id="PF00657">
    <property type="entry name" value="Lipase_GDSL"/>
    <property type="match status" value="1"/>
</dbReference>
<dbReference type="InterPro" id="IPR035669">
    <property type="entry name" value="SGNH_plant_lipase-like"/>
</dbReference>
<reference evidence="2 3" key="1">
    <citation type="journal article" date="2021" name="Nat. Plants">
        <title>The Taxus genome provides insights into paclitaxel biosynthesis.</title>
        <authorList>
            <person name="Xiong X."/>
            <person name="Gou J."/>
            <person name="Liao Q."/>
            <person name="Li Y."/>
            <person name="Zhou Q."/>
            <person name="Bi G."/>
            <person name="Li C."/>
            <person name="Du R."/>
            <person name="Wang X."/>
            <person name="Sun T."/>
            <person name="Guo L."/>
            <person name="Liang H."/>
            <person name="Lu P."/>
            <person name="Wu Y."/>
            <person name="Zhang Z."/>
            <person name="Ro D.K."/>
            <person name="Shang Y."/>
            <person name="Huang S."/>
            <person name="Yan J."/>
        </authorList>
    </citation>
    <scope>NUCLEOTIDE SEQUENCE [LARGE SCALE GENOMIC DNA]</scope>
    <source>
        <strain evidence="2">Ta-2019</strain>
    </source>
</reference>
<feature type="non-terminal residue" evidence="2">
    <location>
        <position position="1"/>
    </location>
</feature>
<feature type="non-terminal residue" evidence="2">
    <location>
        <position position="260"/>
    </location>
</feature>
<dbReference type="Proteomes" id="UP000824469">
    <property type="component" value="Unassembled WGS sequence"/>
</dbReference>
<dbReference type="PANTHER" id="PTHR45642:SF95">
    <property type="entry name" value="GDSL-LIKE LIPASE_ACYLHYDROLASE FAMILY PROTEIN, EXPRESSED"/>
    <property type="match status" value="1"/>
</dbReference>
<dbReference type="CDD" id="cd01837">
    <property type="entry name" value="SGNH_plant_lipase_like"/>
    <property type="match status" value="1"/>
</dbReference>
<keyword evidence="3" id="KW-1185">Reference proteome</keyword>
<evidence type="ECO:0000313" key="3">
    <source>
        <dbReference type="Proteomes" id="UP000824469"/>
    </source>
</evidence>
<dbReference type="InterPro" id="IPR001087">
    <property type="entry name" value="GDSL"/>
</dbReference>
<dbReference type="OMA" id="CAEDIND"/>
<evidence type="ECO:0000313" key="2">
    <source>
        <dbReference type="EMBL" id="KAH9309294.1"/>
    </source>
</evidence>
<dbReference type="InterPro" id="IPR036514">
    <property type="entry name" value="SGNH_hydro_sf"/>
</dbReference>
<dbReference type="PANTHER" id="PTHR45642">
    <property type="entry name" value="GDSL ESTERASE/LIPASE EXL3"/>
    <property type="match status" value="1"/>
</dbReference>
<accession>A0AA38FS75</accession>